<comment type="caution">
    <text evidence="2">The sequence shown here is derived from an EMBL/GenBank/DDBJ whole genome shotgun (WGS) entry which is preliminary data.</text>
</comment>
<accession>A0A399JCJ9</accession>
<dbReference type="EMBL" id="QQXK01000004">
    <property type="protein sequence ID" value="RII43281.1"/>
    <property type="molecule type" value="Genomic_DNA"/>
</dbReference>
<evidence type="ECO:0000313" key="3">
    <source>
        <dbReference type="Proteomes" id="UP000265419"/>
    </source>
</evidence>
<evidence type="ECO:0000313" key="2">
    <source>
        <dbReference type="EMBL" id="RII43281.1"/>
    </source>
</evidence>
<sequence>MGAGAGAAEVDAEEEAGAGTDEAGAAAAEGSAACGLVSCEPCGVGETMSWGETGPQALSASAAGRNTAAASPPRRAVIRVSFMSPP</sequence>
<keyword evidence="3" id="KW-1185">Reference proteome</keyword>
<gene>
    <name evidence="2" type="ORF">DWB68_02975</name>
</gene>
<organism evidence="2 3">
    <name type="scientific">Galactobacter valiniphilus</name>
    <dbReference type="NCBI Taxonomy" id="2676122"/>
    <lineage>
        <taxon>Bacteria</taxon>
        <taxon>Bacillati</taxon>
        <taxon>Actinomycetota</taxon>
        <taxon>Actinomycetes</taxon>
        <taxon>Micrococcales</taxon>
        <taxon>Micrococcaceae</taxon>
        <taxon>Galactobacter</taxon>
    </lineage>
</organism>
<feature type="compositionally biased region" description="Low complexity" evidence="1">
    <location>
        <begin position="57"/>
        <end position="71"/>
    </location>
</feature>
<protein>
    <submittedName>
        <fullName evidence="2">Uncharacterized protein</fullName>
    </submittedName>
</protein>
<feature type="region of interest" description="Disordered" evidence="1">
    <location>
        <begin position="55"/>
        <end position="74"/>
    </location>
</feature>
<reference evidence="2 3" key="1">
    <citation type="submission" date="2018-07" db="EMBL/GenBank/DDBJ databases">
        <title>Arthrobacter sp. nov., isolated from raw cow's milk with high bacterial count.</title>
        <authorList>
            <person name="Hahne J."/>
            <person name="Isele D."/>
            <person name="Lipski A."/>
        </authorList>
    </citation>
    <scope>NUCLEOTIDE SEQUENCE [LARGE SCALE GENOMIC DNA]</scope>
    <source>
        <strain evidence="2 3">JZ R-35</strain>
    </source>
</reference>
<feature type="region of interest" description="Disordered" evidence="1">
    <location>
        <begin position="1"/>
        <end position="25"/>
    </location>
</feature>
<name>A0A399JCJ9_9MICC</name>
<evidence type="ECO:0000256" key="1">
    <source>
        <dbReference type="SAM" id="MobiDB-lite"/>
    </source>
</evidence>
<dbReference type="Proteomes" id="UP000265419">
    <property type="component" value="Unassembled WGS sequence"/>
</dbReference>
<dbReference type="AlphaFoldDB" id="A0A399JCJ9"/>
<proteinExistence type="predicted"/>